<dbReference type="AlphaFoldDB" id="A0A4Y2KIH3"/>
<name>A0A4Y2KIH3_ARAVE</name>
<sequence>MLTVEFQPLFPLPLCFQFLIYGSDISSPALPNHSPAEITLRLTGGNGSDKTQKMDMNLSRWNGCLQLSVALRRQMTNVVKFRQPSA</sequence>
<reference evidence="1 2" key="1">
    <citation type="journal article" date="2019" name="Sci. Rep.">
        <title>Orb-weaving spider Araneus ventricosus genome elucidates the spidroin gene catalogue.</title>
        <authorList>
            <person name="Kono N."/>
            <person name="Nakamura H."/>
            <person name="Ohtoshi R."/>
            <person name="Moran D.A.P."/>
            <person name="Shinohara A."/>
            <person name="Yoshida Y."/>
            <person name="Fujiwara M."/>
            <person name="Mori M."/>
            <person name="Tomita M."/>
            <person name="Arakawa K."/>
        </authorList>
    </citation>
    <scope>NUCLEOTIDE SEQUENCE [LARGE SCALE GENOMIC DNA]</scope>
</reference>
<evidence type="ECO:0000313" key="2">
    <source>
        <dbReference type="Proteomes" id="UP000499080"/>
    </source>
</evidence>
<gene>
    <name evidence="1" type="ORF">AVEN_71635_1</name>
</gene>
<dbReference type="Proteomes" id="UP000499080">
    <property type="component" value="Unassembled WGS sequence"/>
</dbReference>
<dbReference type="EMBL" id="BGPR01004678">
    <property type="protein sequence ID" value="GBN02125.1"/>
    <property type="molecule type" value="Genomic_DNA"/>
</dbReference>
<keyword evidence="2" id="KW-1185">Reference proteome</keyword>
<organism evidence="1 2">
    <name type="scientific">Araneus ventricosus</name>
    <name type="common">Orbweaver spider</name>
    <name type="synonym">Epeira ventricosa</name>
    <dbReference type="NCBI Taxonomy" id="182803"/>
    <lineage>
        <taxon>Eukaryota</taxon>
        <taxon>Metazoa</taxon>
        <taxon>Ecdysozoa</taxon>
        <taxon>Arthropoda</taxon>
        <taxon>Chelicerata</taxon>
        <taxon>Arachnida</taxon>
        <taxon>Araneae</taxon>
        <taxon>Araneomorphae</taxon>
        <taxon>Entelegynae</taxon>
        <taxon>Araneoidea</taxon>
        <taxon>Araneidae</taxon>
        <taxon>Araneus</taxon>
    </lineage>
</organism>
<proteinExistence type="predicted"/>
<comment type="caution">
    <text evidence="1">The sequence shown here is derived from an EMBL/GenBank/DDBJ whole genome shotgun (WGS) entry which is preliminary data.</text>
</comment>
<evidence type="ECO:0000313" key="1">
    <source>
        <dbReference type="EMBL" id="GBN02125.1"/>
    </source>
</evidence>
<accession>A0A4Y2KIH3</accession>
<protein>
    <submittedName>
        <fullName evidence="1">Uncharacterized protein</fullName>
    </submittedName>
</protein>